<dbReference type="RefSeq" id="WP_307260577.1">
    <property type="nucleotide sequence ID" value="NZ_JAUSVL010000001.1"/>
</dbReference>
<dbReference type="InterPro" id="IPR017853">
    <property type="entry name" value="GH"/>
</dbReference>
<evidence type="ECO:0000256" key="1">
    <source>
        <dbReference type="SAM" id="SignalP"/>
    </source>
</evidence>
<evidence type="ECO:0000313" key="2">
    <source>
        <dbReference type="EMBL" id="MDQ0289214.1"/>
    </source>
</evidence>
<reference evidence="2" key="1">
    <citation type="submission" date="2023-07" db="EMBL/GenBank/DDBJ databases">
        <title>Genomic Encyclopedia of Type Strains, Phase IV (KMG-IV): sequencing the most valuable type-strain genomes for metagenomic binning, comparative biology and taxonomic classification.</title>
        <authorList>
            <person name="Goeker M."/>
        </authorList>
    </citation>
    <scope>NUCLEOTIDE SEQUENCE</scope>
    <source>
        <strain evidence="2">DSM 24202</strain>
    </source>
</reference>
<dbReference type="PANTHER" id="PTHR12631">
    <property type="entry name" value="ALPHA-L-IDURONIDASE"/>
    <property type="match status" value="1"/>
</dbReference>
<keyword evidence="3" id="KW-1185">Reference proteome</keyword>
<sequence length="981" mass="108668">MMKQLTAAILASALSIASLAAAPAPQTFPAPADLLQPERWEKNSSGAMSIAFDADEQALVFDVKFHPDVDHWIYPGFRLGNGETLHGADAISFELKISPQDDYQGLATANVMLAGLHPYQAPEPGQWQDITVKLPGATSKGQEEAMLFRVGMNPKHDSHRFALRNIRFHGTPQRRYIAPVLATAAPGAVWLEQEEPTFTINAPLDNLRYVLKNWHGTVLKESTWPDGGDSPLVFPPMSPGYYLLETSHDGADQLAPYSFVVVIDPARRPKTHRSFFGTDSAQSWLAKRGNFACPWYDGDTFKLISELIYRAGVPHVRERLSWPEVNPNPGEYDYGHYLYNANLLHERGILISGMFHNAPAWAGRKIKLPLDLREVYIFCKKTAEVFGDRMGNWEYWNEQDIGFAPEPAWDFAASMKAAYLGFKAARPNMPVAIGALCRPDRNAYDYGLFANDIAKYTDLMNFHTYAGLASYPNIFAEMRQFMADHGIADRPLWITECGTNAEGPATADSGKDKLKKHSPDQEMVLAEFLPKSQILLMLEGVARNYYFVFPPYNERGGHKDWGLMRRDGTVKPGYAAFATITAQLLEAALLGEINTDDQTRAFLFQQPDGSQTVVFWSKSAVDTGGKAATIAELHAADISLALPAGDYVLTDLVGTAQALTVAGNAGATTLRATRFPQYLAGLRGLKADQPPHSPGTTLTNNATASDDLSVIVHLDLNPDDVEIGGIKSMATLYKNSARGTLTLWNLDHTPKNGRLLVSGAAVGGLPDSISIAPMGKALFAVVITPELPAEGYNTSLTIVGSFNDKKISKFHLPMLLFGDLVANCDEIKLNTAQPENWRQNDSGTTSNMVYDETEQAMRFDISWNDPGVDRWFYPEHVLTLPDESFAGASMLAFEVKSSQDKVENDFRYNYLMLVTENVKERGDSRSISYRAPLHDWETRYVPLDGAKIPLDSVKMFRLGANPIGQQLTYWVRNIRLLKPRQ</sequence>
<comment type="caution">
    <text evidence="2">The sequence shown here is derived from an EMBL/GenBank/DDBJ whole genome shotgun (WGS) entry which is preliminary data.</text>
</comment>
<dbReference type="Proteomes" id="UP001238163">
    <property type="component" value="Unassembled WGS sequence"/>
</dbReference>
<feature type="chain" id="PRO_5042121135" description="Asl1-like glycosyl hydrolase catalytic domain-containing protein" evidence="1">
    <location>
        <begin position="21"/>
        <end position="981"/>
    </location>
</feature>
<organism evidence="2 3">
    <name type="scientific">Oligosphaera ethanolica</name>
    <dbReference type="NCBI Taxonomy" id="760260"/>
    <lineage>
        <taxon>Bacteria</taxon>
        <taxon>Pseudomonadati</taxon>
        <taxon>Lentisphaerota</taxon>
        <taxon>Oligosphaeria</taxon>
        <taxon>Oligosphaerales</taxon>
        <taxon>Oligosphaeraceae</taxon>
        <taxon>Oligosphaera</taxon>
    </lineage>
</organism>
<evidence type="ECO:0000313" key="3">
    <source>
        <dbReference type="Proteomes" id="UP001238163"/>
    </source>
</evidence>
<dbReference type="SUPFAM" id="SSF51445">
    <property type="entry name" value="(Trans)glycosidases"/>
    <property type="match status" value="1"/>
</dbReference>
<gene>
    <name evidence="2" type="ORF">J3R75_001321</name>
</gene>
<dbReference type="EMBL" id="JAUSVL010000001">
    <property type="protein sequence ID" value="MDQ0289214.1"/>
    <property type="molecule type" value="Genomic_DNA"/>
</dbReference>
<proteinExistence type="predicted"/>
<dbReference type="AlphaFoldDB" id="A0AAE3VEW1"/>
<evidence type="ECO:0008006" key="4">
    <source>
        <dbReference type="Google" id="ProtNLM"/>
    </source>
</evidence>
<dbReference type="InterPro" id="IPR051923">
    <property type="entry name" value="Glycosyl_Hydrolase_39"/>
</dbReference>
<name>A0AAE3VEW1_9BACT</name>
<accession>A0AAE3VEW1</accession>
<feature type="signal peptide" evidence="1">
    <location>
        <begin position="1"/>
        <end position="20"/>
    </location>
</feature>
<dbReference type="GO" id="GO:0004553">
    <property type="term" value="F:hydrolase activity, hydrolyzing O-glycosyl compounds"/>
    <property type="evidence" value="ECO:0007669"/>
    <property type="project" value="TreeGrafter"/>
</dbReference>
<protein>
    <recommendedName>
        <fullName evidence="4">Asl1-like glycosyl hydrolase catalytic domain-containing protein</fullName>
    </recommendedName>
</protein>
<dbReference type="Gene3D" id="3.20.20.80">
    <property type="entry name" value="Glycosidases"/>
    <property type="match status" value="1"/>
</dbReference>
<keyword evidence="1" id="KW-0732">Signal</keyword>
<dbReference type="PANTHER" id="PTHR12631:SF10">
    <property type="entry name" value="BETA-XYLOSIDASE-LIKE PROTEIN-RELATED"/>
    <property type="match status" value="1"/>
</dbReference>